<dbReference type="AlphaFoldDB" id="A0A1E5NH17"/>
<dbReference type="EMBL" id="MDCO01000006">
    <property type="protein sequence ID" value="OEJ15459.1"/>
    <property type="molecule type" value="Genomic_DNA"/>
</dbReference>
<evidence type="ECO:0000313" key="2">
    <source>
        <dbReference type="Proteomes" id="UP000095247"/>
    </source>
</evidence>
<comment type="caution">
    <text evidence="1">The sequence shown here is derived from an EMBL/GenBank/DDBJ whole genome shotgun (WGS) entry which is preliminary data.</text>
</comment>
<sequence>MKYSKNTITIKSKELKGLYSTEDYSINNITTIEFKEKSIIFKNETRKRVINTNKKYCNYKLSFISEKLIKELKNNEVINIDVNGNKLTVNKVIINCLIEKE</sequence>
<evidence type="ECO:0000313" key="1">
    <source>
        <dbReference type="EMBL" id="OEJ15459.1"/>
    </source>
</evidence>
<dbReference type="RefSeq" id="WP_069726010.1">
    <property type="nucleotide sequence ID" value="NZ_MDCO01000006.1"/>
</dbReference>
<reference evidence="1 2" key="1">
    <citation type="submission" date="2016-08" db="EMBL/GenBank/DDBJ databases">
        <title>Characterization and recognition of Brachyspira hampsonii sp. nov., a novel intestinal spirochete that is pathogenic to pigs.</title>
        <authorList>
            <person name="Mirajkar N."/>
            <person name="La T."/>
            <person name="Phillips N."/>
            <person name="Hampson D."/>
            <person name="Gebhart C."/>
        </authorList>
    </citation>
    <scope>NUCLEOTIDE SEQUENCE [LARGE SCALE GENOMIC DNA]</scope>
    <source>
        <strain evidence="1 2">P280/1</strain>
    </source>
</reference>
<accession>A0A1E5NH17</accession>
<organism evidence="1 2">
    <name type="scientific">Brachyspira hampsonii</name>
    <dbReference type="NCBI Taxonomy" id="1287055"/>
    <lineage>
        <taxon>Bacteria</taxon>
        <taxon>Pseudomonadati</taxon>
        <taxon>Spirochaetota</taxon>
        <taxon>Spirochaetia</taxon>
        <taxon>Brachyspirales</taxon>
        <taxon>Brachyspiraceae</taxon>
        <taxon>Brachyspira</taxon>
    </lineage>
</organism>
<gene>
    <name evidence="1" type="ORF">BFL38_14315</name>
</gene>
<protein>
    <submittedName>
        <fullName evidence="1">Uncharacterized protein</fullName>
    </submittedName>
</protein>
<name>A0A1E5NH17_9SPIR</name>
<dbReference type="Proteomes" id="UP000095247">
    <property type="component" value="Unassembled WGS sequence"/>
</dbReference>
<proteinExistence type="predicted"/>